<evidence type="ECO:0000313" key="3">
    <source>
        <dbReference type="Proteomes" id="UP000000753"/>
    </source>
</evidence>
<gene>
    <name evidence="2" type="ordered locus">swp_0218</name>
</gene>
<dbReference type="Proteomes" id="UP000000753">
    <property type="component" value="Chromosome"/>
</dbReference>
<dbReference type="KEGG" id="swp:swp_0218"/>
<evidence type="ECO:0000313" key="2">
    <source>
        <dbReference type="EMBL" id="ACJ27061.1"/>
    </source>
</evidence>
<proteinExistence type="predicted"/>
<accession>B8CHD5</accession>
<evidence type="ECO:0008006" key="4">
    <source>
        <dbReference type="Google" id="ProtNLM"/>
    </source>
</evidence>
<keyword evidence="3" id="KW-1185">Reference proteome</keyword>
<dbReference type="PROSITE" id="PS51257">
    <property type="entry name" value="PROKAR_LIPOPROTEIN"/>
    <property type="match status" value="1"/>
</dbReference>
<dbReference type="AlphaFoldDB" id="B8CHD5"/>
<dbReference type="OrthoDB" id="6329128at2"/>
<dbReference type="EMBL" id="CP000472">
    <property type="protein sequence ID" value="ACJ27061.1"/>
    <property type="molecule type" value="Genomic_DNA"/>
</dbReference>
<protein>
    <recommendedName>
        <fullName evidence="4">Lipoprotein</fullName>
    </recommendedName>
</protein>
<dbReference type="eggNOG" id="ENOG502ZBBZ">
    <property type="taxonomic scope" value="Bacteria"/>
</dbReference>
<evidence type="ECO:0000256" key="1">
    <source>
        <dbReference type="SAM" id="SignalP"/>
    </source>
</evidence>
<feature type="chain" id="PRO_5002866652" description="Lipoprotein" evidence="1">
    <location>
        <begin position="22"/>
        <end position="664"/>
    </location>
</feature>
<dbReference type="HOGENOM" id="CLU_426237_0_0_6"/>
<sequence>MSHQFKLAASLLATLSLTACLEVEDSNNDAVVAALEAQNKLLEEQNKANLAPVTLSANIIAATDGVNLSDAQASIKFAGDWLPAVDLSEAQLLLENLPANSDFLLRIESPTNSFVSMTYSSMTTMAGVGQKVNQDLGDIIVGAPKEKQLTLLNSSDNSFVGNVKVYPIYNSNPTNGYLSAYDLQLVQPDTFATYNETTGTYSLVLAEGLPLELHAELDLDNDGVRDFEPELSPAASRLLTESKVWAESSLYLTEINEAHKYQFGITLLDNNGTLLTSARISTDGNDNGSTFFSFNEATEQYTLDMDYRGDIDVNIPSFIVGEDSYSSAYIEVTPSIFAGQYNVSISSNNSQYFTTELVDGRLNIAVSLYRYNYQSPGVSVLSSVLRGANYSVFYSAPVELVTDGDTQSSVTLMQLDSVEVIAGNESDTDSIAPGTTYIRQVNTSQDVTTELMLNGTKLMISPSSSLVDGEYSYQVENIVNKLSNEQENPHGDSESFVHSNKEFDIADISFDNQNFTTNGQLVFEQNTAAEPVDCSWCGNRGYTNLFLPTSVNQLEQFEITFTKSVNDGVESEENRTLEIISNGNNYYNSKVYVAAVAANENVDSYVYYANGTSKTTHAYYYKRSLYDFYLADDTDSSKNELTFNYSYTTKLGVSKNGTLTVPVL</sequence>
<dbReference type="RefSeq" id="WP_020910444.1">
    <property type="nucleotide sequence ID" value="NC_011566.1"/>
</dbReference>
<reference evidence="2 3" key="1">
    <citation type="journal article" date="2008" name="PLoS ONE">
        <title>Environmental adaptation: genomic analysis of the piezotolerant and psychrotolerant deep-sea iron reducing bacterium Shewanella piezotolerans WP3.</title>
        <authorList>
            <person name="Wang F."/>
            <person name="Wang J."/>
            <person name="Jian H."/>
            <person name="Zhang B."/>
            <person name="Li S."/>
            <person name="Wang F."/>
            <person name="Zeng X."/>
            <person name="Gao L."/>
            <person name="Bartlett D.H."/>
            <person name="Yu J."/>
            <person name="Hu S."/>
            <person name="Xiao X."/>
        </authorList>
    </citation>
    <scope>NUCLEOTIDE SEQUENCE [LARGE SCALE GENOMIC DNA]</scope>
    <source>
        <strain evidence="3">WP3 / JCM 13877</strain>
    </source>
</reference>
<name>B8CHD5_SHEPW</name>
<feature type="signal peptide" evidence="1">
    <location>
        <begin position="1"/>
        <end position="21"/>
    </location>
</feature>
<organism evidence="2 3">
    <name type="scientific">Shewanella piezotolerans (strain WP3 / JCM 13877)</name>
    <dbReference type="NCBI Taxonomy" id="225849"/>
    <lineage>
        <taxon>Bacteria</taxon>
        <taxon>Pseudomonadati</taxon>
        <taxon>Pseudomonadota</taxon>
        <taxon>Gammaproteobacteria</taxon>
        <taxon>Alteromonadales</taxon>
        <taxon>Shewanellaceae</taxon>
        <taxon>Shewanella</taxon>
    </lineage>
</organism>
<keyword evidence="1" id="KW-0732">Signal</keyword>